<evidence type="ECO:0000313" key="2">
    <source>
        <dbReference type="EMBL" id="CAI5797719.1"/>
    </source>
</evidence>
<name>A0AA35LK85_9SAUR</name>
<dbReference type="Proteomes" id="UP001178461">
    <property type="component" value="Chromosome 16"/>
</dbReference>
<protein>
    <submittedName>
        <fullName evidence="2">Uncharacterized protein</fullName>
    </submittedName>
</protein>
<feature type="region of interest" description="Disordered" evidence="1">
    <location>
        <begin position="1"/>
        <end position="128"/>
    </location>
</feature>
<feature type="compositionally biased region" description="Low complexity" evidence="1">
    <location>
        <begin position="1"/>
        <end position="12"/>
    </location>
</feature>
<accession>A0AA35LK85</accession>
<dbReference type="EMBL" id="OX395143">
    <property type="protein sequence ID" value="CAI5797719.1"/>
    <property type="molecule type" value="Genomic_DNA"/>
</dbReference>
<evidence type="ECO:0000313" key="3">
    <source>
        <dbReference type="Proteomes" id="UP001178461"/>
    </source>
</evidence>
<feature type="compositionally biased region" description="Low complexity" evidence="1">
    <location>
        <begin position="23"/>
        <end position="39"/>
    </location>
</feature>
<dbReference type="AlphaFoldDB" id="A0AA35LK85"/>
<organism evidence="2 3">
    <name type="scientific">Podarcis lilfordi</name>
    <name type="common">Lilford's wall lizard</name>
    <dbReference type="NCBI Taxonomy" id="74358"/>
    <lineage>
        <taxon>Eukaryota</taxon>
        <taxon>Metazoa</taxon>
        <taxon>Chordata</taxon>
        <taxon>Craniata</taxon>
        <taxon>Vertebrata</taxon>
        <taxon>Euteleostomi</taxon>
        <taxon>Lepidosauria</taxon>
        <taxon>Squamata</taxon>
        <taxon>Bifurcata</taxon>
        <taxon>Unidentata</taxon>
        <taxon>Episquamata</taxon>
        <taxon>Laterata</taxon>
        <taxon>Lacertibaenia</taxon>
        <taxon>Lacertidae</taxon>
        <taxon>Podarcis</taxon>
    </lineage>
</organism>
<proteinExistence type="predicted"/>
<reference evidence="2" key="1">
    <citation type="submission" date="2022-12" db="EMBL/GenBank/DDBJ databases">
        <authorList>
            <person name="Alioto T."/>
            <person name="Alioto T."/>
            <person name="Gomez Garrido J."/>
        </authorList>
    </citation>
    <scope>NUCLEOTIDE SEQUENCE</scope>
</reference>
<sequence>MRASAISPAAAAAPPPGEGSGRGAPEPRGSPSGRSHGSSTGDARFPSPSARWQPGSGLGAALRPARSVRSARLPHPHTRAHTQASCLVNPRGRDTRGTVAAHASPGRTPPPQPRRRVSPRRLDSREQVREYVVSIC</sequence>
<keyword evidence="3" id="KW-1185">Reference proteome</keyword>
<gene>
    <name evidence="2" type="ORF">PODLI_1B040984</name>
</gene>
<evidence type="ECO:0000256" key="1">
    <source>
        <dbReference type="SAM" id="MobiDB-lite"/>
    </source>
</evidence>